<dbReference type="STRING" id="754436.JCM19237_3637"/>
<dbReference type="Proteomes" id="UP000029227">
    <property type="component" value="Unassembled WGS sequence"/>
</dbReference>
<evidence type="ECO:0000313" key="2">
    <source>
        <dbReference type="Proteomes" id="UP000029227"/>
    </source>
</evidence>
<reference evidence="1 2" key="1">
    <citation type="journal article" date="2014" name="Genome Announc.">
        <title>Draft Genome Sequences of Two Vibrionaceae Species, Vibrio ponticus C121 and Photobacterium aphoticum C119, Isolated as Coral Reef Microbiota.</title>
        <authorList>
            <person name="Al-saari N."/>
            <person name="Meirelles P.M."/>
            <person name="Mino S."/>
            <person name="Suda W."/>
            <person name="Oshima K."/>
            <person name="Hattori M."/>
            <person name="Ohkuma M."/>
            <person name="Thompson F.L."/>
            <person name="Gomez-Gil B."/>
            <person name="Sawabe T."/>
            <person name="Sawabe T."/>
        </authorList>
    </citation>
    <scope>NUCLEOTIDE SEQUENCE [LARGE SCALE GENOMIC DNA]</scope>
    <source>
        <strain evidence="1 2">JCM 19237</strain>
    </source>
</reference>
<accession>A0A090QTT2</accession>
<sequence length="64" mass="6725">MLESMSMGIPHIVTNVGGIGEVIIDGCTGIGVPSENQAALTTALLEFYHQKNQLPKMGLLRATG</sequence>
<proteinExistence type="predicted"/>
<dbReference type="Gene3D" id="3.40.50.2000">
    <property type="entry name" value="Glycogen Phosphorylase B"/>
    <property type="match status" value="1"/>
</dbReference>
<gene>
    <name evidence="1" type="ORF">JCM19237_3637</name>
</gene>
<dbReference type="EMBL" id="BBMN01000006">
    <property type="protein sequence ID" value="GAL05254.1"/>
    <property type="molecule type" value="Genomic_DNA"/>
</dbReference>
<name>A0A090QTT2_9GAMM</name>
<dbReference type="SUPFAM" id="SSF53756">
    <property type="entry name" value="UDP-Glycosyltransferase/glycogen phosphorylase"/>
    <property type="match status" value="1"/>
</dbReference>
<dbReference type="AlphaFoldDB" id="A0A090QTT2"/>
<protein>
    <submittedName>
        <fullName evidence="1">Uncharacterized protein</fullName>
    </submittedName>
</protein>
<evidence type="ECO:0000313" key="1">
    <source>
        <dbReference type="EMBL" id="GAL05254.1"/>
    </source>
</evidence>
<comment type="caution">
    <text evidence="1">The sequence shown here is derived from an EMBL/GenBank/DDBJ whole genome shotgun (WGS) entry which is preliminary data.</text>
</comment>
<dbReference type="Pfam" id="PF13692">
    <property type="entry name" value="Glyco_trans_1_4"/>
    <property type="match status" value="1"/>
</dbReference>
<organism evidence="1 2">
    <name type="scientific">Photobacterium aphoticum</name>
    <dbReference type="NCBI Taxonomy" id="754436"/>
    <lineage>
        <taxon>Bacteria</taxon>
        <taxon>Pseudomonadati</taxon>
        <taxon>Pseudomonadota</taxon>
        <taxon>Gammaproteobacteria</taxon>
        <taxon>Vibrionales</taxon>
        <taxon>Vibrionaceae</taxon>
        <taxon>Photobacterium</taxon>
    </lineage>
</organism>